<reference evidence="1 2" key="1">
    <citation type="journal article" date="2023" name="Sci. Data">
        <title>Genome assembly of the Korean intertidal mud-creeper Batillaria attramentaria.</title>
        <authorList>
            <person name="Patra A.K."/>
            <person name="Ho P.T."/>
            <person name="Jun S."/>
            <person name="Lee S.J."/>
            <person name="Kim Y."/>
            <person name="Won Y.J."/>
        </authorList>
    </citation>
    <scope>NUCLEOTIDE SEQUENCE [LARGE SCALE GENOMIC DNA]</scope>
    <source>
        <strain evidence="1">Wonlab-2016</strain>
    </source>
</reference>
<keyword evidence="2" id="KW-1185">Reference proteome</keyword>
<sequence length="112" mass="12801">MASSADSPEYARQRRVWALWQVRTLKLFSSCTGRTLTRYRLQKAFCPTSLKHGSARLSINKQPSRAWFLAFADMLCRQWRKVSGNFGTRSRKTAEKRGYLGDFADSNTAGKC</sequence>
<comment type="caution">
    <text evidence="1">The sequence shown here is derived from an EMBL/GenBank/DDBJ whole genome shotgun (WGS) entry which is preliminary data.</text>
</comment>
<name>A0ABD0LBB5_9CAEN</name>
<organism evidence="1 2">
    <name type="scientific">Batillaria attramentaria</name>
    <dbReference type="NCBI Taxonomy" id="370345"/>
    <lineage>
        <taxon>Eukaryota</taxon>
        <taxon>Metazoa</taxon>
        <taxon>Spiralia</taxon>
        <taxon>Lophotrochozoa</taxon>
        <taxon>Mollusca</taxon>
        <taxon>Gastropoda</taxon>
        <taxon>Caenogastropoda</taxon>
        <taxon>Sorbeoconcha</taxon>
        <taxon>Cerithioidea</taxon>
        <taxon>Batillariidae</taxon>
        <taxon>Batillaria</taxon>
    </lineage>
</organism>
<proteinExistence type="predicted"/>
<evidence type="ECO:0000313" key="2">
    <source>
        <dbReference type="Proteomes" id="UP001519460"/>
    </source>
</evidence>
<dbReference type="Proteomes" id="UP001519460">
    <property type="component" value="Unassembled WGS sequence"/>
</dbReference>
<dbReference type="EMBL" id="JACVVK020000064">
    <property type="protein sequence ID" value="KAK7496769.1"/>
    <property type="molecule type" value="Genomic_DNA"/>
</dbReference>
<dbReference type="AlphaFoldDB" id="A0ABD0LBB5"/>
<evidence type="ECO:0000313" key="1">
    <source>
        <dbReference type="EMBL" id="KAK7496769.1"/>
    </source>
</evidence>
<gene>
    <name evidence="1" type="ORF">BaRGS_00011978</name>
</gene>
<accession>A0ABD0LBB5</accession>
<protein>
    <submittedName>
        <fullName evidence="1">Uncharacterized protein</fullName>
    </submittedName>
</protein>